<dbReference type="InterPro" id="IPR000757">
    <property type="entry name" value="Beta-glucanase-like"/>
</dbReference>
<dbReference type="GO" id="GO:0009277">
    <property type="term" value="C:fungal-type cell wall"/>
    <property type="evidence" value="ECO:0007669"/>
    <property type="project" value="TreeGrafter"/>
</dbReference>
<dbReference type="GO" id="GO:0004553">
    <property type="term" value="F:hydrolase activity, hydrolyzing O-glycosyl compounds"/>
    <property type="evidence" value="ECO:0007669"/>
    <property type="project" value="InterPro"/>
</dbReference>
<dbReference type="OrthoDB" id="4781at2759"/>
<evidence type="ECO:0000259" key="2">
    <source>
        <dbReference type="PROSITE" id="PS51762"/>
    </source>
</evidence>
<dbReference type="GO" id="GO:0031505">
    <property type="term" value="P:fungal-type cell wall organization"/>
    <property type="evidence" value="ECO:0007669"/>
    <property type="project" value="TreeGrafter"/>
</dbReference>
<dbReference type="InterPro" id="IPR050546">
    <property type="entry name" value="Glycosyl_Hydrlase_16"/>
</dbReference>
<dbReference type="InterPro" id="IPR013320">
    <property type="entry name" value="ConA-like_dom_sf"/>
</dbReference>
<dbReference type="RefSeq" id="XP_031856218.1">
    <property type="nucleotide sequence ID" value="XM_032000327.1"/>
</dbReference>
<keyword evidence="4" id="KW-1185">Reference proteome</keyword>
<sequence>MFGHVEIVAKAAPGVGIVSSSVLISDNLDELDWEWLGKDINEVQTNYFSKGDDSTFNRGGISQVSDTQNQWHTYSIDWTASSTTWSVDGQVVRTLDNPNTGYYPQTPMQIKIGPWSAGDPSNREGTIEWAGGETDYSQGPFTFSVKSISVQDYSTGTAYSYSDHSGSWSSIQAANGVIRTQSEDSTNEEVYAQQVEQNEAKTEASTQLTPVVYVYTTIIQAATQTSQTTSSAIATSSSGHSSYDNGQYHPNPKYDDGSYKPDLYMVKKSYVSTNSSQSSVVEQSNSGTTLPMSKELFLVLLALLIAII</sequence>
<organism evidence="3 4">
    <name type="scientific">Magnusiomyces paraingens</name>
    <dbReference type="NCBI Taxonomy" id="2606893"/>
    <lineage>
        <taxon>Eukaryota</taxon>
        <taxon>Fungi</taxon>
        <taxon>Dikarya</taxon>
        <taxon>Ascomycota</taxon>
        <taxon>Saccharomycotina</taxon>
        <taxon>Dipodascomycetes</taxon>
        <taxon>Dipodascales</taxon>
        <taxon>Dipodascaceae</taxon>
        <taxon>Magnusiomyces</taxon>
    </lineage>
</organism>
<dbReference type="Gene3D" id="2.60.120.200">
    <property type="match status" value="1"/>
</dbReference>
<reference evidence="3 4" key="1">
    <citation type="submission" date="2019-09" db="EMBL/GenBank/DDBJ databases">
        <authorList>
            <person name="Brejova B."/>
        </authorList>
    </citation>
    <scope>NUCLEOTIDE SEQUENCE [LARGE SCALE GENOMIC DNA]</scope>
</reference>
<dbReference type="GO" id="GO:0005975">
    <property type="term" value="P:carbohydrate metabolic process"/>
    <property type="evidence" value="ECO:0007669"/>
    <property type="project" value="InterPro"/>
</dbReference>
<dbReference type="PROSITE" id="PS51762">
    <property type="entry name" value="GH16_2"/>
    <property type="match status" value="1"/>
</dbReference>
<dbReference type="PANTHER" id="PTHR10963">
    <property type="entry name" value="GLYCOSYL HYDROLASE-RELATED"/>
    <property type="match status" value="1"/>
</dbReference>
<evidence type="ECO:0000313" key="4">
    <source>
        <dbReference type="Proteomes" id="UP000398389"/>
    </source>
</evidence>
<evidence type="ECO:0000256" key="1">
    <source>
        <dbReference type="SAM" id="MobiDB-lite"/>
    </source>
</evidence>
<protein>
    <recommendedName>
        <fullName evidence="2">GH16 domain-containing protein</fullName>
    </recommendedName>
</protein>
<dbReference type="PANTHER" id="PTHR10963:SF68">
    <property type="entry name" value="GLYCOSIDASE CRH1-RELATED"/>
    <property type="match status" value="1"/>
</dbReference>
<dbReference type="AlphaFoldDB" id="A0A5E8C0M3"/>
<feature type="domain" description="GH16" evidence="2">
    <location>
        <begin position="1"/>
        <end position="145"/>
    </location>
</feature>
<name>A0A5E8C0M3_9ASCO</name>
<dbReference type="Pfam" id="PF00722">
    <property type="entry name" value="Glyco_hydro_16"/>
    <property type="match status" value="1"/>
</dbReference>
<dbReference type="GeneID" id="43584427"/>
<gene>
    <name evidence="3" type="ORF">SAPINGB_P005613</name>
</gene>
<proteinExistence type="predicted"/>
<dbReference type="SUPFAM" id="SSF49899">
    <property type="entry name" value="Concanavalin A-like lectins/glucanases"/>
    <property type="match status" value="1"/>
</dbReference>
<dbReference type="Proteomes" id="UP000398389">
    <property type="component" value="Unassembled WGS sequence"/>
</dbReference>
<evidence type="ECO:0000313" key="3">
    <source>
        <dbReference type="EMBL" id="VVT57257.1"/>
    </source>
</evidence>
<dbReference type="GO" id="GO:0016757">
    <property type="term" value="F:glycosyltransferase activity"/>
    <property type="evidence" value="ECO:0007669"/>
    <property type="project" value="TreeGrafter"/>
</dbReference>
<feature type="region of interest" description="Disordered" evidence="1">
    <location>
        <begin position="233"/>
        <end position="255"/>
    </location>
</feature>
<dbReference type="EMBL" id="CABVLU010000004">
    <property type="protein sequence ID" value="VVT57257.1"/>
    <property type="molecule type" value="Genomic_DNA"/>
</dbReference>
<accession>A0A5E8C0M3</accession>